<name>A0A506U4B2_9HYPH</name>
<dbReference type="EMBL" id="VHLH01000027">
    <property type="protein sequence ID" value="TPW26707.1"/>
    <property type="molecule type" value="Genomic_DNA"/>
</dbReference>
<dbReference type="OrthoDB" id="7364180at2"/>
<proteinExistence type="predicted"/>
<evidence type="ECO:0000313" key="3">
    <source>
        <dbReference type="Proteomes" id="UP000320314"/>
    </source>
</evidence>
<reference evidence="2 3" key="1">
    <citation type="submission" date="2019-06" db="EMBL/GenBank/DDBJ databases">
        <authorList>
            <person name="Li M."/>
        </authorList>
    </citation>
    <scope>NUCLEOTIDE SEQUENCE [LARGE SCALE GENOMIC DNA]</scope>
    <source>
        <strain evidence="2 3">BGMRC6574</strain>
    </source>
</reference>
<dbReference type="AlphaFoldDB" id="A0A506U4B2"/>
<comment type="caution">
    <text evidence="2">The sequence shown here is derived from an EMBL/GenBank/DDBJ whole genome shotgun (WGS) entry which is preliminary data.</text>
</comment>
<feature type="region of interest" description="Disordered" evidence="1">
    <location>
        <begin position="63"/>
        <end position="103"/>
    </location>
</feature>
<sequence>MQTKHLTPEEAVNYLIRTYGIRYSPKYFAKLRHTGEGAEHVKFPARVYYTPEQLDEWVKSRRQVRRTTSEPPILQSQRKAETPDVLPRQSNRKPARPNKKPAVELSRDMDVFELLAKL</sequence>
<organism evidence="2 3">
    <name type="scientific">Pararhizobium mangrovi</name>
    <dbReference type="NCBI Taxonomy" id="2590452"/>
    <lineage>
        <taxon>Bacteria</taxon>
        <taxon>Pseudomonadati</taxon>
        <taxon>Pseudomonadota</taxon>
        <taxon>Alphaproteobacteria</taxon>
        <taxon>Hyphomicrobiales</taxon>
        <taxon>Rhizobiaceae</taxon>
        <taxon>Rhizobium/Agrobacterium group</taxon>
        <taxon>Pararhizobium</taxon>
    </lineage>
</organism>
<dbReference type="Proteomes" id="UP000320314">
    <property type="component" value="Unassembled WGS sequence"/>
</dbReference>
<feature type="compositionally biased region" description="Basic residues" evidence="1">
    <location>
        <begin position="90"/>
        <end position="99"/>
    </location>
</feature>
<accession>A0A506U4B2</accession>
<dbReference type="RefSeq" id="WP_141167686.1">
    <property type="nucleotide sequence ID" value="NZ_VHLH01000027.1"/>
</dbReference>
<keyword evidence="3" id="KW-1185">Reference proteome</keyword>
<protein>
    <submittedName>
        <fullName evidence="2">Uncharacterized protein</fullName>
    </submittedName>
</protein>
<evidence type="ECO:0000256" key="1">
    <source>
        <dbReference type="SAM" id="MobiDB-lite"/>
    </source>
</evidence>
<gene>
    <name evidence="2" type="ORF">FJU11_13985</name>
</gene>
<evidence type="ECO:0000313" key="2">
    <source>
        <dbReference type="EMBL" id="TPW26707.1"/>
    </source>
</evidence>